<dbReference type="EMBL" id="QKKF02025235">
    <property type="protein sequence ID" value="RZF37164.1"/>
    <property type="molecule type" value="Genomic_DNA"/>
</dbReference>
<proteinExistence type="predicted"/>
<evidence type="ECO:0000256" key="1">
    <source>
        <dbReference type="SAM" id="MobiDB-lite"/>
    </source>
</evidence>
<reference evidence="2 3" key="1">
    <citation type="journal article" date="2017" name="Gigascience">
        <title>Genome sequence of the small brown planthopper, Laodelphax striatellus.</title>
        <authorList>
            <person name="Zhu J."/>
            <person name="Jiang F."/>
            <person name="Wang X."/>
            <person name="Yang P."/>
            <person name="Bao Y."/>
            <person name="Zhao W."/>
            <person name="Wang W."/>
            <person name="Lu H."/>
            <person name="Wang Q."/>
            <person name="Cui N."/>
            <person name="Li J."/>
            <person name="Chen X."/>
            <person name="Luo L."/>
            <person name="Yu J."/>
            <person name="Kang L."/>
            <person name="Cui F."/>
        </authorList>
    </citation>
    <scope>NUCLEOTIDE SEQUENCE [LARGE SCALE GENOMIC DNA]</scope>
    <source>
        <strain evidence="2">Lst14</strain>
    </source>
</reference>
<keyword evidence="3" id="KW-1185">Reference proteome</keyword>
<feature type="region of interest" description="Disordered" evidence="1">
    <location>
        <begin position="17"/>
        <end position="75"/>
    </location>
</feature>
<dbReference type="AlphaFoldDB" id="A0A482WUI4"/>
<accession>A0A482WUI4</accession>
<comment type="caution">
    <text evidence="2">The sequence shown here is derived from an EMBL/GenBank/DDBJ whole genome shotgun (WGS) entry which is preliminary data.</text>
</comment>
<sequence length="172" mass="18821">MGGPSLCRLSFEKADSTAVDLPPTGGNMKKGPAGGRGGAGDSALNGDYRRPRRKNKSGVEGRECRGPGFESTPSEWTRRSVGRGVLSGFPQTAIRLYVRSCIKIIARQPSSVCEFRGRIPPTPSTTNEGHVHYNIPRIVCIIRSLAFITLDLRHDSIFAPFIIIFIMWSDNC</sequence>
<name>A0A482WUI4_LAOST</name>
<evidence type="ECO:0000313" key="2">
    <source>
        <dbReference type="EMBL" id="RZF37164.1"/>
    </source>
</evidence>
<gene>
    <name evidence="2" type="ORF">LSTR_LSTR013274</name>
</gene>
<protein>
    <submittedName>
        <fullName evidence="2">Uncharacterized protein</fullName>
    </submittedName>
</protein>
<dbReference type="InParanoid" id="A0A482WUI4"/>
<organism evidence="2 3">
    <name type="scientific">Laodelphax striatellus</name>
    <name type="common">Small brown planthopper</name>
    <name type="synonym">Delphax striatella</name>
    <dbReference type="NCBI Taxonomy" id="195883"/>
    <lineage>
        <taxon>Eukaryota</taxon>
        <taxon>Metazoa</taxon>
        <taxon>Ecdysozoa</taxon>
        <taxon>Arthropoda</taxon>
        <taxon>Hexapoda</taxon>
        <taxon>Insecta</taxon>
        <taxon>Pterygota</taxon>
        <taxon>Neoptera</taxon>
        <taxon>Paraneoptera</taxon>
        <taxon>Hemiptera</taxon>
        <taxon>Auchenorrhyncha</taxon>
        <taxon>Fulgoroidea</taxon>
        <taxon>Delphacidae</taxon>
        <taxon>Criomorphinae</taxon>
        <taxon>Laodelphax</taxon>
    </lineage>
</organism>
<evidence type="ECO:0000313" key="3">
    <source>
        <dbReference type="Proteomes" id="UP000291343"/>
    </source>
</evidence>
<dbReference type="Proteomes" id="UP000291343">
    <property type="component" value="Unassembled WGS sequence"/>
</dbReference>